<dbReference type="AlphaFoldDB" id="A0A2K9LQP4"/>
<dbReference type="InterPro" id="IPR012338">
    <property type="entry name" value="Beta-lactam/transpept-like"/>
</dbReference>
<keyword evidence="3" id="KW-1185">Reference proteome</keyword>
<name>A0A2K9LQP4_9GAMM</name>
<accession>A0A2K9LQP4</accession>
<feature type="domain" description="Beta-lactamase-related" evidence="1">
    <location>
        <begin position="91"/>
        <end position="375"/>
    </location>
</feature>
<sequence>MNPYRMMMVFSLVAVTALGYLFTQYAYPKITLFDAERVSDNFRHLDRVFPVRTIASSSMPMTLTQAPQSVSVRYHYQGRDSSLEEFLQRSRTTGFLVLHKDHIIDERYFYGYSANDKATSFSVVKSFVATLVGIALEEGLIRSVDDPITDYVPSLLGSGFAGASIADVLQMSSGIAFSEIYGDHSSDAYRIFDDMYLWLGSISGITASYPRATAPAHVFHYASINTQALGMLVREASGQPISTYLQEKLWQPMGATSEASWMTDIYGEEVTFMGLNATLRDFARLGLLYLHEGRLNNQRIVSAEWVRRATTPDKPWLQPGEIDGDWGYQYQWWIPRDGHGDYSAIGIWGQFIYVNPEAELVIVKTSADADFKPHEFEAITVYRKIASMLLERSKAGG</sequence>
<gene>
    <name evidence="2" type="ORF">Kalk_20465</name>
</gene>
<proteinExistence type="predicted"/>
<dbReference type="RefSeq" id="WP_101896029.1">
    <property type="nucleotide sequence ID" value="NZ_CP022684.1"/>
</dbReference>
<reference evidence="3" key="1">
    <citation type="submission" date="2017-08" db="EMBL/GenBank/DDBJ databases">
        <title>Direct submision.</title>
        <authorList>
            <person name="Kim S.-J."/>
            <person name="Rhee S.-K."/>
        </authorList>
    </citation>
    <scope>NUCLEOTIDE SEQUENCE [LARGE SCALE GENOMIC DNA]</scope>
    <source>
        <strain evidence="3">GI5</strain>
    </source>
</reference>
<dbReference type="KEGG" id="kak:Kalk_20465"/>
<evidence type="ECO:0000259" key="1">
    <source>
        <dbReference type="Pfam" id="PF00144"/>
    </source>
</evidence>
<evidence type="ECO:0000313" key="2">
    <source>
        <dbReference type="EMBL" id="AUM14656.1"/>
    </source>
</evidence>
<dbReference type="Gene3D" id="3.40.710.10">
    <property type="entry name" value="DD-peptidase/beta-lactamase superfamily"/>
    <property type="match status" value="1"/>
</dbReference>
<dbReference type="Proteomes" id="UP000235116">
    <property type="component" value="Chromosome"/>
</dbReference>
<organism evidence="2 3">
    <name type="scientific">Ketobacter alkanivorans</name>
    <dbReference type="NCBI Taxonomy" id="1917421"/>
    <lineage>
        <taxon>Bacteria</taxon>
        <taxon>Pseudomonadati</taxon>
        <taxon>Pseudomonadota</taxon>
        <taxon>Gammaproteobacteria</taxon>
        <taxon>Pseudomonadales</taxon>
        <taxon>Ketobacteraceae</taxon>
        <taxon>Ketobacter</taxon>
    </lineage>
</organism>
<dbReference type="PANTHER" id="PTHR43283:SF14">
    <property type="entry name" value="BLL8153 PROTEIN"/>
    <property type="match status" value="1"/>
</dbReference>
<dbReference type="Pfam" id="PF00144">
    <property type="entry name" value="Beta-lactamase"/>
    <property type="match status" value="1"/>
</dbReference>
<evidence type="ECO:0000313" key="3">
    <source>
        <dbReference type="Proteomes" id="UP000235116"/>
    </source>
</evidence>
<dbReference type="InterPro" id="IPR050789">
    <property type="entry name" value="Diverse_Enzym_Activities"/>
</dbReference>
<dbReference type="PANTHER" id="PTHR43283">
    <property type="entry name" value="BETA-LACTAMASE-RELATED"/>
    <property type="match status" value="1"/>
</dbReference>
<dbReference type="SUPFAM" id="SSF56601">
    <property type="entry name" value="beta-lactamase/transpeptidase-like"/>
    <property type="match status" value="1"/>
</dbReference>
<dbReference type="InterPro" id="IPR001466">
    <property type="entry name" value="Beta-lactam-related"/>
</dbReference>
<dbReference type="EMBL" id="CP022684">
    <property type="protein sequence ID" value="AUM14656.1"/>
    <property type="molecule type" value="Genomic_DNA"/>
</dbReference>
<protein>
    <recommendedName>
        <fullName evidence="1">Beta-lactamase-related domain-containing protein</fullName>
    </recommendedName>
</protein>
<dbReference type="OrthoDB" id="9814204at2"/>